<comment type="caution">
    <text evidence="2">The sequence shown here is derived from an EMBL/GenBank/DDBJ whole genome shotgun (WGS) entry which is preliminary data.</text>
</comment>
<evidence type="ECO:0000313" key="2">
    <source>
        <dbReference type="EMBL" id="KAJ8753612.1"/>
    </source>
</evidence>
<evidence type="ECO:0000313" key="3">
    <source>
        <dbReference type="Proteomes" id="UP001159364"/>
    </source>
</evidence>
<dbReference type="Proteomes" id="UP001159364">
    <property type="component" value="Linkage Group LG10"/>
</dbReference>
<dbReference type="EMBL" id="JAIWQS010000010">
    <property type="protein sequence ID" value="KAJ8753612.1"/>
    <property type="molecule type" value="Genomic_DNA"/>
</dbReference>
<gene>
    <name evidence="2" type="ORF">K2173_022853</name>
</gene>
<feature type="compositionally biased region" description="Polar residues" evidence="1">
    <location>
        <begin position="33"/>
        <end position="51"/>
    </location>
</feature>
<sequence>MSAKTSRDYLRLDNPKNPKKSRPPDLHPIAEASSGSDKTISRSSSQPSLHVSSYHEKLMGKLAQVQDTLKEAPVDLLATKIMMMSFRDDDTQCPEFTIDSTFKSQLVSAWQRALIVKLLGRSINEDHNNVLANGPWMIQGHYLTVRP</sequence>
<evidence type="ECO:0000256" key="1">
    <source>
        <dbReference type="SAM" id="MobiDB-lite"/>
    </source>
</evidence>
<reference evidence="2 3" key="1">
    <citation type="submission" date="2021-09" db="EMBL/GenBank/DDBJ databases">
        <title>Genomic insights and catalytic innovation underlie evolution of tropane alkaloids biosynthesis.</title>
        <authorList>
            <person name="Wang Y.-J."/>
            <person name="Tian T."/>
            <person name="Huang J.-P."/>
            <person name="Huang S.-X."/>
        </authorList>
    </citation>
    <scope>NUCLEOTIDE SEQUENCE [LARGE SCALE GENOMIC DNA]</scope>
    <source>
        <strain evidence="2">KIB-2018</strain>
        <tissue evidence="2">Leaf</tissue>
    </source>
</reference>
<accession>A0AAV8SMX2</accession>
<evidence type="ECO:0008006" key="4">
    <source>
        <dbReference type="Google" id="ProtNLM"/>
    </source>
</evidence>
<proteinExistence type="predicted"/>
<organism evidence="2 3">
    <name type="scientific">Erythroxylum novogranatense</name>
    <dbReference type="NCBI Taxonomy" id="1862640"/>
    <lineage>
        <taxon>Eukaryota</taxon>
        <taxon>Viridiplantae</taxon>
        <taxon>Streptophyta</taxon>
        <taxon>Embryophyta</taxon>
        <taxon>Tracheophyta</taxon>
        <taxon>Spermatophyta</taxon>
        <taxon>Magnoliopsida</taxon>
        <taxon>eudicotyledons</taxon>
        <taxon>Gunneridae</taxon>
        <taxon>Pentapetalae</taxon>
        <taxon>rosids</taxon>
        <taxon>fabids</taxon>
        <taxon>Malpighiales</taxon>
        <taxon>Erythroxylaceae</taxon>
        <taxon>Erythroxylum</taxon>
    </lineage>
</organism>
<name>A0AAV8SMX2_9ROSI</name>
<dbReference type="AlphaFoldDB" id="A0AAV8SMX2"/>
<feature type="compositionally biased region" description="Basic and acidic residues" evidence="1">
    <location>
        <begin position="1"/>
        <end position="16"/>
    </location>
</feature>
<protein>
    <recommendedName>
        <fullName evidence="4">DUF4283 domain-containing protein</fullName>
    </recommendedName>
</protein>
<feature type="region of interest" description="Disordered" evidence="1">
    <location>
        <begin position="1"/>
        <end position="51"/>
    </location>
</feature>
<keyword evidence="3" id="KW-1185">Reference proteome</keyword>